<protein>
    <submittedName>
        <fullName evidence="1">Uncharacterized protein</fullName>
    </submittedName>
</protein>
<dbReference type="EMBL" id="GGEC01091055">
    <property type="protein sequence ID" value="MBX71539.1"/>
    <property type="molecule type" value="Transcribed_RNA"/>
</dbReference>
<sequence length="31" mass="3532">MEGSFVFFLMLLSHTLDLFFLKSPLSCSCSM</sequence>
<reference evidence="1" key="1">
    <citation type="submission" date="2018-02" db="EMBL/GenBank/DDBJ databases">
        <title>Rhizophora mucronata_Transcriptome.</title>
        <authorList>
            <person name="Meera S.P."/>
            <person name="Sreeshan A."/>
            <person name="Augustine A."/>
        </authorList>
    </citation>
    <scope>NUCLEOTIDE SEQUENCE</scope>
    <source>
        <tissue evidence="1">Leaf</tissue>
    </source>
</reference>
<proteinExistence type="predicted"/>
<name>A0A2P2QX08_RHIMU</name>
<dbReference type="AlphaFoldDB" id="A0A2P2QX08"/>
<evidence type="ECO:0000313" key="1">
    <source>
        <dbReference type="EMBL" id="MBX71539.1"/>
    </source>
</evidence>
<accession>A0A2P2QX08</accession>
<organism evidence="1">
    <name type="scientific">Rhizophora mucronata</name>
    <name type="common">Asiatic mangrove</name>
    <dbReference type="NCBI Taxonomy" id="61149"/>
    <lineage>
        <taxon>Eukaryota</taxon>
        <taxon>Viridiplantae</taxon>
        <taxon>Streptophyta</taxon>
        <taxon>Embryophyta</taxon>
        <taxon>Tracheophyta</taxon>
        <taxon>Spermatophyta</taxon>
        <taxon>Magnoliopsida</taxon>
        <taxon>eudicotyledons</taxon>
        <taxon>Gunneridae</taxon>
        <taxon>Pentapetalae</taxon>
        <taxon>rosids</taxon>
        <taxon>fabids</taxon>
        <taxon>Malpighiales</taxon>
        <taxon>Rhizophoraceae</taxon>
        <taxon>Rhizophora</taxon>
    </lineage>
</organism>